<evidence type="ECO:0000256" key="2">
    <source>
        <dbReference type="ARBA" id="ARBA00010157"/>
    </source>
</evidence>
<dbReference type="InterPro" id="IPR004869">
    <property type="entry name" value="MMPL_dom"/>
</dbReference>
<evidence type="ECO:0000256" key="8">
    <source>
        <dbReference type="SAM" id="Phobius"/>
    </source>
</evidence>
<evidence type="ECO:0000256" key="4">
    <source>
        <dbReference type="ARBA" id="ARBA00022692"/>
    </source>
</evidence>
<name>A0ABY1N1Z6_9ACTN</name>
<feature type="transmembrane region" description="Helical" evidence="8">
    <location>
        <begin position="293"/>
        <end position="316"/>
    </location>
</feature>
<feature type="transmembrane region" description="Helical" evidence="8">
    <location>
        <begin position="401"/>
        <end position="425"/>
    </location>
</feature>
<gene>
    <name evidence="10" type="ORF">SAMN06265174_104309</name>
</gene>
<evidence type="ECO:0000256" key="7">
    <source>
        <dbReference type="SAM" id="MobiDB-lite"/>
    </source>
</evidence>
<dbReference type="Proteomes" id="UP000315460">
    <property type="component" value="Unassembled WGS sequence"/>
</dbReference>
<feature type="transmembrane region" description="Helical" evidence="8">
    <location>
        <begin position="608"/>
        <end position="627"/>
    </location>
</feature>
<reference evidence="10 11" key="1">
    <citation type="submission" date="2017-05" db="EMBL/GenBank/DDBJ databases">
        <authorList>
            <person name="Varghese N."/>
            <person name="Submissions S."/>
        </authorList>
    </citation>
    <scope>NUCLEOTIDE SEQUENCE [LARGE SCALE GENOMIC DNA]</scope>
    <source>
        <strain evidence="10 11">DSM 45139</strain>
    </source>
</reference>
<dbReference type="EMBL" id="FXTG01000004">
    <property type="protein sequence ID" value="SMO73550.1"/>
    <property type="molecule type" value="Genomic_DNA"/>
</dbReference>
<keyword evidence="5 8" id="KW-1133">Transmembrane helix</keyword>
<evidence type="ECO:0000259" key="9">
    <source>
        <dbReference type="PROSITE" id="PS50156"/>
    </source>
</evidence>
<feature type="domain" description="SSD" evidence="9">
    <location>
        <begin position="241"/>
        <end position="347"/>
    </location>
</feature>
<dbReference type="InterPro" id="IPR050545">
    <property type="entry name" value="Mycobact_MmpL"/>
</dbReference>
<feature type="transmembrane region" description="Helical" evidence="8">
    <location>
        <begin position="680"/>
        <end position="706"/>
    </location>
</feature>
<dbReference type="PANTHER" id="PTHR33406">
    <property type="entry name" value="MEMBRANE PROTEIN MJ1562-RELATED"/>
    <property type="match status" value="1"/>
</dbReference>
<feature type="transmembrane region" description="Helical" evidence="8">
    <location>
        <begin position="648"/>
        <end position="674"/>
    </location>
</feature>
<evidence type="ECO:0000256" key="3">
    <source>
        <dbReference type="ARBA" id="ARBA00022475"/>
    </source>
</evidence>
<evidence type="ECO:0000313" key="10">
    <source>
        <dbReference type="EMBL" id="SMO73550.1"/>
    </source>
</evidence>
<dbReference type="PANTHER" id="PTHR33406:SF6">
    <property type="entry name" value="MEMBRANE PROTEIN YDGH-RELATED"/>
    <property type="match status" value="1"/>
</dbReference>
<evidence type="ECO:0000256" key="6">
    <source>
        <dbReference type="ARBA" id="ARBA00023136"/>
    </source>
</evidence>
<comment type="similarity">
    <text evidence="2">Belongs to the resistance-nodulation-cell division (RND) (TC 2.A.6) family. MmpL subfamily.</text>
</comment>
<comment type="subcellular location">
    <subcellularLocation>
        <location evidence="1">Cell membrane</location>
        <topology evidence="1">Multi-pass membrane protein</topology>
    </subcellularLocation>
</comment>
<organism evidence="10 11">
    <name type="scientific">Dietzia kunjamensis subsp. schimae</name>
    <dbReference type="NCBI Taxonomy" id="498198"/>
    <lineage>
        <taxon>Bacteria</taxon>
        <taxon>Bacillati</taxon>
        <taxon>Actinomycetota</taxon>
        <taxon>Actinomycetes</taxon>
        <taxon>Mycobacteriales</taxon>
        <taxon>Dietziaceae</taxon>
        <taxon>Dietzia</taxon>
    </lineage>
</organism>
<keyword evidence="6 8" id="KW-0472">Membrane</keyword>
<proteinExistence type="inferred from homology"/>
<feature type="domain" description="SSD" evidence="9">
    <location>
        <begin position="578"/>
        <end position="704"/>
    </location>
</feature>
<accession>A0ABY1N1Z6</accession>
<keyword evidence="3" id="KW-1003">Cell membrane</keyword>
<dbReference type="InterPro" id="IPR000731">
    <property type="entry name" value="SSD"/>
</dbReference>
<dbReference type="SUPFAM" id="SSF82866">
    <property type="entry name" value="Multidrug efflux transporter AcrB transmembrane domain"/>
    <property type="match status" value="2"/>
</dbReference>
<keyword evidence="11" id="KW-1185">Reference proteome</keyword>
<feature type="region of interest" description="Disordered" evidence="7">
    <location>
        <begin position="715"/>
        <end position="751"/>
    </location>
</feature>
<feature type="transmembrane region" description="Helical" evidence="8">
    <location>
        <begin position="322"/>
        <end position="349"/>
    </location>
</feature>
<evidence type="ECO:0000313" key="11">
    <source>
        <dbReference type="Proteomes" id="UP000315460"/>
    </source>
</evidence>
<feature type="region of interest" description="Disordered" evidence="7">
    <location>
        <begin position="1"/>
        <end position="21"/>
    </location>
</feature>
<protein>
    <submittedName>
        <fullName evidence="10">Drug exporter of the RND superfamily</fullName>
    </submittedName>
</protein>
<feature type="transmembrane region" description="Helical" evidence="8">
    <location>
        <begin position="192"/>
        <end position="210"/>
    </location>
</feature>
<feature type="transmembrane region" description="Helical" evidence="8">
    <location>
        <begin position="572"/>
        <end position="596"/>
    </location>
</feature>
<dbReference type="Pfam" id="PF03176">
    <property type="entry name" value="MMPL"/>
    <property type="match status" value="2"/>
</dbReference>
<feature type="transmembrane region" description="Helical" evidence="8">
    <location>
        <begin position="546"/>
        <end position="565"/>
    </location>
</feature>
<sequence length="751" mass="77020">MRPERSAAEKPGSTGRSGSADGWVGVVTGKLSAWLMLVVVLLVSGAVFAFASSEGSSQGPQTLPDDSEAALVSEIQREFPGSESVPAVLVVTREDGGELGPEGIAAAVGAGERMAEVVGAPAEGPIPSEDGAAALMLVPVDAQFLSGGAASDLVSEMRDAVADGLDEGISAQLTGGPGFAADTAAAFEGADFRLLAATALVVAVLLIVTYRSPVLWLVPLIIIGVADRVAALLVAKVGEALDFTVDGSTSGIVSVLVFGAGTNYALLLVSRYREELRKTSDRRTALRDAYRGAVPAIIASNVTVVLALLTLLLAALPNYRSLGASAAVGLLVALVYALVALPAALAVCGRGLFWPFIPRPHEGPAGTRTDDGAPVTPRDFDEDVPPGVWGRVAARVVKRPVTVLVSCVLLLAVLSLGLLGTRIGLSQTEQFRTPSEAAAGLETAAEHFPAGVTDPVTVLTRTGTEGEITEVVRDVEGVVSARPAGESGTGWSRVTVVLDAAPATDRSEDSVIALREAVDTVPGAEALVGGSVAEAVDTSQGNLRDLTLIAPLILLVVFVVLVLVLRSVVAPLLVMAATVLSSLAALGLGTFVTTQILGFPGLDVSVPLYSFLFLVALGVDYSIFLTIRARQEASTHATREAMVRAVALTGGVITSAGIVLASVFVVLGVLPLIVLTQVGVIVALGVLLDTFVVRTLVVPALFTLVGDKVWWPGDPRGQTSRGATAGSASDDPDRRTGDHGAGPTTTEEIHA</sequence>
<dbReference type="Gene3D" id="1.20.1640.10">
    <property type="entry name" value="Multidrug efflux transporter AcrB transmembrane domain"/>
    <property type="match status" value="2"/>
</dbReference>
<comment type="caution">
    <text evidence="10">The sequence shown here is derived from an EMBL/GenBank/DDBJ whole genome shotgun (WGS) entry which is preliminary data.</text>
</comment>
<dbReference type="PROSITE" id="PS50156">
    <property type="entry name" value="SSD"/>
    <property type="match status" value="2"/>
</dbReference>
<evidence type="ECO:0000256" key="5">
    <source>
        <dbReference type="ARBA" id="ARBA00022989"/>
    </source>
</evidence>
<evidence type="ECO:0000256" key="1">
    <source>
        <dbReference type="ARBA" id="ARBA00004651"/>
    </source>
</evidence>
<keyword evidence="4 8" id="KW-0812">Transmembrane</keyword>
<feature type="transmembrane region" description="Helical" evidence="8">
    <location>
        <begin position="31"/>
        <end position="51"/>
    </location>
</feature>
<feature type="transmembrane region" description="Helical" evidence="8">
    <location>
        <begin position="251"/>
        <end position="272"/>
    </location>
</feature>